<dbReference type="Proteomes" id="UP000178129">
    <property type="component" value="Unassembled WGS sequence"/>
</dbReference>
<feature type="region of interest" description="Disordered" evidence="1">
    <location>
        <begin position="248"/>
        <end position="295"/>
    </location>
</feature>
<proteinExistence type="predicted"/>
<gene>
    <name evidence="2" type="ORF">RCO7_10120</name>
</gene>
<dbReference type="AlphaFoldDB" id="A0A1E1K8M2"/>
<feature type="region of interest" description="Disordered" evidence="1">
    <location>
        <begin position="345"/>
        <end position="366"/>
    </location>
</feature>
<dbReference type="InParanoid" id="A0A1E1K8M2"/>
<sequence length="366" mass="41448">MPRLRLYYMTIHKRSLISLIRRYHIRIRLDCDPNFSADKATQSFTGVEELSIEVSQAQFGSSNYKVLRLFEGIRSVKRARIYGSVTAFPEYVRWLQGSMKTPQGMDFEQFDKEKHQEHLISNAWSFLPQKSSTQLGSPSRRRLSTKLAVRGFFLGVLFAFSSESRYAWCFIGSRSIRTTFESSRKLFLVKRSRASANIEAAYKPCTASRQQLLLIASATSIGTLPIGTDDDLVPLALEKNNITAVSDPNEEIDFGHRDHEYSSNEGGSEKLNLSEGESTDADQEAGEERADVTLDDAHYRPRPTVSRTSALDELCRLAKPLNVMIVQPSKGHLTPHCFLSYQHSNSENGLHNPPSQLIPRQRRVDQ</sequence>
<evidence type="ECO:0000313" key="2">
    <source>
        <dbReference type="EMBL" id="CZS94413.1"/>
    </source>
</evidence>
<reference evidence="3" key="1">
    <citation type="submission" date="2016-03" db="EMBL/GenBank/DDBJ databases">
        <authorList>
            <person name="Ploux O."/>
        </authorList>
    </citation>
    <scope>NUCLEOTIDE SEQUENCE [LARGE SCALE GENOMIC DNA]</scope>
    <source>
        <strain evidence="3">UK7</strain>
    </source>
</reference>
<feature type="compositionally biased region" description="Basic and acidic residues" evidence="1">
    <location>
        <begin position="253"/>
        <end position="262"/>
    </location>
</feature>
<dbReference type="EMBL" id="FJUW01000008">
    <property type="protein sequence ID" value="CZS94413.1"/>
    <property type="molecule type" value="Genomic_DNA"/>
</dbReference>
<keyword evidence="3" id="KW-1185">Reference proteome</keyword>
<feature type="compositionally biased region" description="Basic and acidic residues" evidence="1">
    <location>
        <begin position="286"/>
        <end position="295"/>
    </location>
</feature>
<feature type="compositionally biased region" description="Polar residues" evidence="1">
    <location>
        <begin position="345"/>
        <end position="355"/>
    </location>
</feature>
<evidence type="ECO:0000256" key="1">
    <source>
        <dbReference type="SAM" id="MobiDB-lite"/>
    </source>
</evidence>
<name>A0A1E1K8M2_9HELO</name>
<comment type="caution">
    <text evidence="2">The sequence shown here is derived from an EMBL/GenBank/DDBJ whole genome shotgun (WGS) entry which is preliminary data.</text>
</comment>
<protein>
    <submittedName>
        <fullName evidence="2">Uncharacterized protein</fullName>
    </submittedName>
</protein>
<evidence type="ECO:0000313" key="3">
    <source>
        <dbReference type="Proteomes" id="UP000178129"/>
    </source>
</evidence>
<accession>A0A1E1K8M2</accession>
<organism evidence="2 3">
    <name type="scientific">Rhynchosporium graminicola</name>
    <dbReference type="NCBI Taxonomy" id="2792576"/>
    <lineage>
        <taxon>Eukaryota</taxon>
        <taxon>Fungi</taxon>
        <taxon>Dikarya</taxon>
        <taxon>Ascomycota</taxon>
        <taxon>Pezizomycotina</taxon>
        <taxon>Leotiomycetes</taxon>
        <taxon>Helotiales</taxon>
        <taxon>Ploettnerulaceae</taxon>
        <taxon>Rhynchosporium</taxon>
    </lineage>
</organism>